<dbReference type="AlphaFoldDB" id="A0ABD6EJ37"/>
<accession>A0ABD6EJ37</accession>
<dbReference type="Pfam" id="PF03564">
    <property type="entry name" value="DUF1759"/>
    <property type="match status" value="1"/>
</dbReference>
<keyword evidence="3" id="KW-1185">Reference proteome</keyword>
<dbReference type="PANTHER" id="PTHR22954:SF3">
    <property type="entry name" value="PROTEIN CBG08539"/>
    <property type="match status" value="1"/>
</dbReference>
<dbReference type="Proteomes" id="UP001608902">
    <property type="component" value="Unassembled WGS sequence"/>
</dbReference>
<evidence type="ECO:0000313" key="2">
    <source>
        <dbReference type="EMBL" id="MFH4979761.1"/>
    </source>
</evidence>
<protein>
    <submittedName>
        <fullName evidence="2">Uncharacterized protein</fullName>
    </submittedName>
</protein>
<gene>
    <name evidence="2" type="ORF">AB6A40_006470</name>
</gene>
<organism evidence="2 3">
    <name type="scientific">Gnathostoma spinigerum</name>
    <dbReference type="NCBI Taxonomy" id="75299"/>
    <lineage>
        <taxon>Eukaryota</taxon>
        <taxon>Metazoa</taxon>
        <taxon>Ecdysozoa</taxon>
        <taxon>Nematoda</taxon>
        <taxon>Chromadorea</taxon>
        <taxon>Rhabditida</taxon>
        <taxon>Spirurina</taxon>
        <taxon>Gnathostomatomorpha</taxon>
        <taxon>Gnathostomatoidea</taxon>
        <taxon>Gnathostomatidae</taxon>
        <taxon>Gnathostoma</taxon>
    </lineage>
</organism>
<keyword evidence="1" id="KW-0175">Coiled coil</keyword>
<dbReference type="PANTHER" id="PTHR22954">
    <property type="entry name" value="RETROVIRAL PROTEASE-RELATED"/>
    <property type="match status" value="1"/>
</dbReference>
<reference evidence="2 3" key="1">
    <citation type="submission" date="2024-08" db="EMBL/GenBank/DDBJ databases">
        <title>Gnathostoma spinigerum genome.</title>
        <authorList>
            <person name="Gonzalez-Bertolin B."/>
            <person name="Monzon S."/>
            <person name="Zaballos A."/>
            <person name="Jimenez P."/>
            <person name="Dekumyoy P."/>
            <person name="Varona S."/>
            <person name="Cuesta I."/>
            <person name="Sumanam S."/>
            <person name="Adisakwattana P."/>
            <person name="Gasser R.B."/>
            <person name="Hernandez-Gonzalez A."/>
            <person name="Young N.D."/>
            <person name="Perteguer M.J."/>
        </authorList>
    </citation>
    <scope>NUCLEOTIDE SEQUENCE [LARGE SCALE GENOMIC DNA]</scope>
    <source>
        <strain evidence="2">AL3</strain>
        <tissue evidence="2">Liver</tissue>
    </source>
</reference>
<comment type="caution">
    <text evidence="2">The sequence shown here is derived from an EMBL/GenBank/DDBJ whole genome shotgun (WGS) entry which is preliminary data.</text>
</comment>
<dbReference type="InterPro" id="IPR005312">
    <property type="entry name" value="DUF1759"/>
</dbReference>
<name>A0ABD6EJ37_9BILA</name>
<evidence type="ECO:0000313" key="3">
    <source>
        <dbReference type="Proteomes" id="UP001608902"/>
    </source>
</evidence>
<evidence type="ECO:0000256" key="1">
    <source>
        <dbReference type="SAM" id="Coils"/>
    </source>
</evidence>
<dbReference type="EMBL" id="JBGFUD010004598">
    <property type="protein sequence ID" value="MFH4979761.1"/>
    <property type="molecule type" value="Genomic_DNA"/>
</dbReference>
<feature type="coiled-coil region" evidence="1">
    <location>
        <begin position="158"/>
        <end position="188"/>
    </location>
</feature>
<sequence length="196" mass="22011">MSRALCKAISVQKSSLLSIIKTAASLAVHQPKVELSFADRVAHFESQRAAPPPPQPSSTIEVRLLQLHLKPFDGDYRHWLSFKASFEAAADQQTNLPPVQKLSYLLNSLEGNAARAVEGFQLTPANYPLAWKTLQDRFGSNDYLIRSLYDELESTPTAKDLSSTVENIERILRQLEALGENLENRLTERLVEKRLP</sequence>
<proteinExistence type="predicted"/>